<evidence type="ECO:0008006" key="3">
    <source>
        <dbReference type="Google" id="ProtNLM"/>
    </source>
</evidence>
<proteinExistence type="predicted"/>
<sequence>MPATSLPTEILEHITDVVACDADPSRIYDLLSLSICCKALVPRSQKHIFCDVSLYPPVDGSNQWGLPVWSKHFQRTARFVETVAGRPYLGGHVQTLTCTFTGERLSTDNAIFSAADAAFRSMENVQRLTLAHSQPNSRLDFGSHSVASSIWAKRIILLLQYSRVQQLSIRGLTTFPGEAVLRSSHLRHLTLLNCGIGFSDSLVGELRALLRQIPRLQSLTCDHYSLAEGIDPILSYLPAQNSASSDISAPCDLISGIENLDLGTGHIGLRYALGQTKSLKRLHLRLRCDEGPNFPSLLSNLNPESFSTLSHLTIRIFSSLETRYEAIRTPYGRSWSEILPRIQMLEFLEFYIVFQGEFQVDTSSFGDQWGEIPGIFASGKHHFPHLREVKTTVHVRLIEDDYMEERDRTDAEEFRKNIQNLVYPLYFLQLKTTQSQGPQVDYSFKVESSAGPHW</sequence>
<dbReference type="SUPFAM" id="SSF52047">
    <property type="entry name" value="RNI-like"/>
    <property type="match status" value="1"/>
</dbReference>
<evidence type="ECO:0000313" key="2">
    <source>
        <dbReference type="Proteomes" id="UP000298030"/>
    </source>
</evidence>
<name>A0A4Y7T9N5_COPMI</name>
<evidence type="ECO:0000313" key="1">
    <source>
        <dbReference type="EMBL" id="TEB30820.1"/>
    </source>
</evidence>
<dbReference type="EMBL" id="QPFP01000021">
    <property type="protein sequence ID" value="TEB30820.1"/>
    <property type="molecule type" value="Genomic_DNA"/>
</dbReference>
<protein>
    <recommendedName>
        <fullName evidence="3">F-box domain-containing protein</fullName>
    </recommendedName>
</protein>
<dbReference type="Gene3D" id="3.80.10.10">
    <property type="entry name" value="Ribonuclease Inhibitor"/>
    <property type="match status" value="1"/>
</dbReference>
<reference evidence="1 2" key="1">
    <citation type="journal article" date="2019" name="Nat. Ecol. Evol.">
        <title>Megaphylogeny resolves global patterns of mushroom evolution.</title>
        <authorList>
            <person name="Varga T."/>
            <person name="Krizsan K."/>
            <person name="Foldi C."/>
            <person name="Dima B."/>
            <person name="Sanchez-Garcia M."/>
            <person name="Sanchez-Ramirez S."/>
            <person name="Szollosi G.J."/>
            <person name="Szarkandi J.G."/>
            <person name="Papp V."/>
            <person name="Albert L."/>
            <person name="Andreopoulos W."/>
            <person name="Angelini C."/>
            <person name="Antonin V."/>
            <person name="Barry K.W."/>
            <person name="Bougher N.L."/>
            <person name="Buchanan P."/>
            <person name="Buyck B."/>
            <person name="Bense V."/>
            <person name="Catcheside P."/>
            <person name="Chovatia M."/>
            <person name="Cooper J."/>
            <person name="Damon W."/>
            <person name="Desjardin D."/>
            <person name="Finy P."/>
            <person name="Geml J."/>
            <person name="Haridas S."/>
            <person name="Hughes K."/>
            <person name="Justo A."/>
            <person name="Karasinski D."/>
            <person name="Kautmanova I."/>
            <person name="Kiss B."/>
            <person name="Kocsube S."/>
            <person name="Kotiranta H."/>
            <person name="LaButti K.M."/>
            <person name="Lechner B.E."/>
            <person name="Liimatainen K."/>
            <person name="Lipzen A."/>
            <person name="Lukacs Z."/>
            <person name="Mihaltcheva S."/>
            <person name="Morgado L.N."/>
            <person name="Niskanen T."/>
            <person name="Noordeloos M.E."/>
            <person name="Ohm R.A."/>
            <person name="Ortiz-Santana B."/>
            <person name="Ovrebo C."/>
            <person name="Racz N."/>
            <person name="Riley R."/>
            <person name="Savchenko A."/>
            <person name="Shiryaev A."/>
            <person name="Soop K."/>
            <person name="Spirin V."/>
            <person name="Szebenyi C."/>
            <person name="Tomsovsky M."/>
            <person name="Tulloss R.E."/>
            <person name="Uehling J."/>
            <person name="Grigoriev I.V."/>
            <person name="Vagvolgyi C."/>
            <person name="Papp T."/>
            <person name="Martin F.M."/>
            <person name="Miettinen O."/>
            <person name="Hibbett D.S."/>
            <person name="Nagy L.G."/>
        </authorList>
    </citation>
    <scope>NUCLEOTIDE SEQUENCE [LARGE SCALE GENOMIC DNA]</scope>
    <source>
        <strain evidence="1 2">FP101781</strain>
    </source>
</reference>
<dbReference type="AlphaFoldDB" id="A0A4Y7T9N5"/>
<dbReference type="Proteomes" id="UP000298030">
    <property type="component" value="Unassembled WGS sequence"/>
</dbReference>
<gene>
    <name evidence="1" type="ORF">FA13DRAFT_1733244</name>
</gene>
<keyword evidence="2" id="KW-1185">Reference proteome</keyword>
<organism evidence="1 2">
    <name type="scientific">Coprinellus micaceus</name>
    <name type="common">Glistening ink-cap mushroom</name>
    <name type="synonym">Coprinus micaceus</name>
    <dbReference type="NCBI Taxonomy" id="71717"/>
    <lineage>
        <taxon>Eukaryota</taxon>
        <taxon>Fungi</taxon>
        <taxon>Dikarya</taxon>
        <taxon>Basidiomycota</taxon>
        <taxon>Agaricomycotina</taxon>
        <taxon>Agaricomycetes</taxon>
        <taxon>Agaricomycetidae</taxon>
        <taxon>Agaricales</taxon>
        <taxon>Agaricineae</taxon>
        <taxon>Psathyrellaceae</taxon>
        <taxon>Coprinellus</taxon>
    </lineage>
</organism>
<dbReference type="InterPro" id="IPR032675">
    <property type="entry name" value="LRR_dom_sf"/>
</dbReference>
<accession>A0A4Y7T9N5</accession>
<comment type="caution">
    <text evidence="1">The sequence shown here is derived from an EMBL/GenBank/DDBJ whole genome shotgun (WGS) entry which is preliminary data.</text>
</comment>